<dbReference type="STRING" id="1125725.HMPREF1325_1544"/>
<dbReference type="AlphaFoldDB" id="U1GRC0"/>
<dbReference type="Pfam" id="PF08501">
    <property type="entry name" value="Shikimate_dh_N"/>
    <property type="match status" value="1"/>
</dbReference>
<dbReference type="GO" id="GO:0009073">
    <property type="term" value="P:aromatic amino acid family biosynthetic process"/>
    <property type="evidence" value="ECO:0007669"/>
    <property type="project" value="UniProtKB-KW"/>
</dbReference>
<dbReference type="GO" id="GO:0005829">
    <property type="term" value="C:cytosol"/>
    <property type="evidence" value="ECO:0007669"/>
    <property type="project" value="TreeGrafter"/>
</dbReference>
<dbReference type="eggNOG" id="COG0710">
    <property type="taxonomic scope" value="Bacteria"/>
</dbReference>
<evidence type="ECO:0000313" key="10">
    <source>
        <dbReference type="EMBL" id="ERJ98071.1"/>
    </source>
</evidence>
<dbReference type="EC" id="1.1.1.25" evidence="2"/>
<feature type="domain" description="Shikimate dehydrogenase substrate binding N-terminal" evidence="8">
    <location>
        <begin position="244"/>
        <end position="324"/>
    </location>
</feature>
<dbReference type="Pfam" id="PF01487">
    <property type="entry name" value="DHquinase_I"/>
    <property type="match status" value="1"/>
</dbReference>
<dbReference type="Proteomes" id="UP000016412">
    <property type="component" value="Unassembled WGS sequence"/>
</dbReference>
<sequence>MSMSKPLVCLTLTSPTLEENAALVRKYNRYIDVAELRVDFLAPDEQLSVRRFPAMVNVPCILTIRRTADGGRFTSNEMSRTMLFGRALAFADQNPQKNFAYVDFEEDFRVPSLQDASLAFGVRIIRSCHDMEKPIKNLKAKCEAMRTTGYEIPKIAFMPKTLADVSDMFREAESMTDYEHILCAMGPLGQVSRILAYKLHSYLTYVSPEETENNISGIGHIDPVSLNDVYRFRSLSDRTTLYAVTGWPLAKTSSPALHNSGYKINNIDALLLPLRSPSVSDVLDCAASLGVRGLAVTVPHKETVISELIKLDSEAQAIGACNTVVRTDEGWTGCNTDAYGFQTALLRFLGVKKLRRRRVAIIGAGGAAKAVAYVVKSLGAKACVFNRTLSHAKALAERYGFDYAPLGPEAAKKIEKYADIIVQTTSKGMSSEGEASKDGDPLYFYQFTGAETVFDLVYVPAVTPIMARASEAGCKTCNGAEMLKYQGYKQFKIFTGIDYGAECERLC</sequence>
<keyword evidence="12" id="KW-1185">Reference proteome</keyword>
<evidence type="ECO:0000256" key="6">
    <source>
        <dbReference type="ARBA" id="ARBA00049442"/>
    </source>
</evidence>
<evidence type="ECO:0000256" key="5">
    <source>
        <dbReference type="ARBA" id="ARBA00023141"/>
    </source>
</evidence>
<dbReference type="eggNOG" id="COG0169">
    <property type="taxonomic scope" value="Bacteria"/>
</dbReference>
<dbReference type="SUPFAM" id="SSF51735">
    <property type="entry name" value="NAD(P)-binding Rossmann-fold domains"/>
    <property type="match status" value="1"/>
</dbReference>
<dbReference type="GO" id="GO:0050661">
    <property type="term" value="F:NADP binding"/>
    <property type="evidence" value="ECO:0007669"/>
    <property type="project" value="TreeGrafter"/>
</dbReference>
<name>U1GRC0_TRESO</name>
<dbReference type="InterPro" id="IPR036291">
    <property type="entry name" value="NAD(P)-bd_dom_sf"/>
</dbReference>
<dbReference type="InterPro" id="IPR046346">
    <property type="entry name" value="Aminoacid_DH-like_N_sf"/>
</dbReference>
<dbReference type="GO" id="GO:0004764">
    <property type="term" value="F:shikimate 3-dehydrogenase (NADP+) activity"/>
    <property type="evidence" value="ECO:0007669"/>
    <property type="project" value="UniProtKB-EC"/>
</dbReference>
<dbReference type="PANTHER" id="PTHR21089:SF1">
    <property type="entry name" value="BIFUNCTIONAL 3-DEHYDROQUINATE DEHYDRATASE_SHIKIMATE DEHYDROGENASE, CHLOROPLASTIC"/>
    <property type="match status" value="1"/>
</dbReference>
<dbReference type="Gene3D" id="3.40.50.720">
    <property type="entry name" value="NAD(P)-binding Rossmann-like Domain"/>
    <property type="match status" value="1"/>
</dbReference>
<dbReference type="CDD" id="cd01065">
    <property type="entry name" value="NAD_bind_Shikimate_DH"/>
    <property type="match status" value="1"/>
</dbReference>
<dbReference type="GO" id="GO:0009423">
    <property type="term" value="P:chorismate biosynthetic process"/>
    <property type="evidence" value="ECO:0007669"/>
    <property type="project" value="UniProtKB-UniPathway"/>
</dbReference>
<evidence type="ECO:0000259" key="8">
    <source>
        <dbReference type="Pfam" id="PF08501"/>
    </source>
</evidence>
<dbReference type="Gene3D" id="3.40.50.10860">
    <property type="entry name" value="Leucine Dehydrogenase, chain A, domain 1"/>
    <property type="match status" value="1"/>
</dbReference>
<evidence type="ECO:0000256" key="1">
    <source>
        <dbReference type="ARBA" id="ARBA00004871"/>
    </source>
</evidence>
<evidence type="ECO:0000256" key="2">
    <source>
        <dbReference type="ARBA" id="ARBA00012962"/>
    </source>
</evidence>
<accession>U1GRC0</accession>
<comment type="caution">
    <text evidence="9">The sequence shown here is derived from an EMBL/GenBank/DDBJ whole genome shotgun (WGS) entry which is preliminary data.</text>
</comment>
<protein>
    <recommendedName>
        <fullName evidence="2">shikimate dehydrogenase (NADP(+))</fullName>
        <ecNumber evidence="2">1.1.1.25</ecNumber>
    </recommendedName>
</protein>
<comment type="catalytic activity">
    <reaction evidence="6">
        <text>shikimate + NADP(+) = 3-dehydroshikimate + NADPH + H(+)</text>
        <dbReference type="Rhea" id="RHEA:17737"/>
        <dbReference type="ChEBI" id="CHEBI:15378"/>
        <dbReference type="ChEBI" id="CHEBI:16630"/>
        <dbReference type="ChEBI" id="CHEBI:36208"/>
        <dbReference type="ChEBI" id="CHEBI:57783"/>
        <dbReference type="ChEBI" id="CHEBI:58349"/>
        <dbReference type="EC" id="1.1.1.25"/>
    </reaction>
</comment>
<dbReference type="Pfam" id="PF01488">
    <property type="entry name" value="Shikimate_DH"/>
    <property type="match status" value="1"/>
</dbReference>
<evidence type="ECO:0000313" key="12">
    <source>
        <dbReference type="Proteomes" id="UP000016646"/>
    </source>
</evidence>
<evidence type="ECO:0000259" key="7">
    <source>
        <dbReference type="Pfam" id="PF01488"/>
    </source>
</evidence>
<dbReference type="SUPFAM" id="SSF51569">
    <property type="entry name" value="Aldolase"/>
    <property type="match status" value="1"/>
</dbReference>
<evidence type="ECO:0000313" key="11">
    <source>
        <dbReference type="Proteomes" id="UP000016412"/>
    </source>
</evidence>
<proteinExistence type="predicted"/>
<dbReference type="GO" id="GO:0003855">
    <property type="term" value="F:3-dehydroquinate dehydratase activity"/>
    <property type="evidence" value="ECO:0007669"/>
    <property type="project" value="InterPro"/>
</dbReference>
<reference evidence="11 12" key="1">
    <citation type="submission" date="2013-08" db="EMBL/GenBank/DDBJ databases">
        <authorList>
            <person name="Durkin A.S."/>
            <person name="Haft D.R."/>
            <person name="McCorrison J."/>
            <person name="Torralba M."/>
            <person name="Gillis M."/>
            <person name="Haft D.H."/>
            <person name="Methe B."/>
            <person name="Sutton G."/>
            <person name="Nelson K.E."/>
        </authorList>
    </citation>
    <scope>NUCLEOTIDE SEQUENCE [LARGE SCALE GENOMIC DNA]</scope>
    <source>
        <strain evidence="10 12">ATCC 35536</strain>
        <strain evidence="9 11">VPI DR56BR1116</strain>
    </source>
</reference>
<dbReference type="InterPro" id="IPR013708">
    <property type="entry name" value="Shikimate_DH-bd_N"/>
</dbReference>
<gene>
    <name evidence="10" type="ORF">HMPREF0860_2185</name>
    <name evidence="9" type="ORF">HMPREF1325_1544</name>
</gene>
<dbReference type="SUPFAM" id="SSF53223">
    <property type="entry name" value="Aminoacid dehydrogenase-like, N-terminal domain"/>
    <property type="match status" value="1"/>
</dbReference>
<dbReference type="GO" id="GO:0019632">
    <property type="term" value="P:shikimate metabolic process"/>
    <property type="evidence" value="ECO:0007669"/>
    <property type="project" value="TreeGrafter"/>
</dbReference>
<dbReference type="InterPro" id="IPR022893">
    <property type="entry name" value="Shikimate_DH_fam"/>
</dbReference>
<dbReference type="Gene3D" id="3.20.20.70">
    <property type="entry name" value="Aldolase class I"/>
    <property type="match status" value="1"/>
</dbReference>
<keyword evidence="5" id="KW-0028">Amino-acid biosynthesis</keyword>
<dbReference type="InterPro" id="IPR006151">
    <property type="entry name" value="Shikm_DH/Glu-tRNA_Rdtase"/>
</dbReference>
<dbReference type="UniPathway" id="UPA00053">
    <property type="reaction ID" value="UER00087"/>
</dbReference>
<dbReference type="CDD" id="cd00502">
    <property type="entry name" value="DHQase_I"/>
    <property type="match status" value="1"/>
</dbReference>
<organism evidence="9 11">
    <name type="scientific">Treponema socranskii subsp. socranskii VPI DR56BR1116 = ATCC 35536</name>
    <dbReference type="NCBI Taxonomy" id="1125725"/>
    <lineage>
        <taxon>Bacteria</taxon>
        <taxon>Pseudomonadati</taxon>
        <taxon>Spirochaetota</taxon>
        <taxon>Spirochaetia</taxon>
        <taxon>Spirochaetales</taxon>
        <taxon>Treponemataceae</taxon>
        <taxon>Treponema</taxon>
    </lineage>
</organism>
<dbReference type="PATRIC" id="fig|1125725.3.peg.1557"/>
<evidence type="ECO:0000256" key="4">
    <source>
        <dbReference type="ARBA" id="ARBA00023002"/>
    </source>
</evidence>
<dbReference type="PANTHER" id="PTHR21089">
    <property type="entry name" value="SHIKIMATE DEHYDROGENASE"/>
    <property type="match status" value="1"/>
</dbReference>
<dbReference type="EMBL" id="AVQI01000083">
    <property type="protein sequence ID" value="ERJ98071.1"/>
    <property type="molecule type" value="Genomic_DNA"/>
</dbReference>
<dbReference type="InterPro" id="IPR001381">
    <property type="entry name" value="DHquinase_I"/>
</dbReference>
<keyword evidence="5" id="KW-0057">Aromatic amino acid biosynthesis</keyword>
<comment type="pathway">
    <text evidence="1">Metabolic intermediate biosynthesis; chorismate biosynthesis; chorismate from D-erythrose 4-phosphate and phosphoenolpyruvate: step 4/7.</text>
</comment>
<dbReference type="Proteomes" id="UP000016646">
    <property type="component" value="Unassembled WGS sequence"/>
</dbReference>
<dbReference type="InterPro" id="IPR013785">
    <property type="entry name" value="Aldolase_TIM"/>
</dbReference>
<evidence type="ECO:0000256" key="3">
    <source>
        <dbReference type="ARBA" id="ARBA00022857"/>
    </source>
</evidence>
<evidence type="ECO:0000313" key="9">
    <source>
        <dbReference type="EMBL" id="ERF60535.1"/>
    </source>
</evidence>
<keyword evidence="4" id="KW-0560">Oxidoreductase</keyword>
<keyword evidence="3" id="KW-0521">NADP</keyword>
<feature type="domain" description="Quinate/shikimate 5-dehydrogenase/glutamyl-tRNA reductase" evidence="7">
    <location>
        <begin position="352"/>
        <end position="426"/>
    </location>
</feature>
<dbReference type="EMBL" id="AUZJ01000042">
    <property type="protein sequence ID" value="ERF60535.1"/>
    <property type="molecule type" value="Genomic_DNA"/>
</dbReference>